<dbReference type="AlphaFoldDB" id="A0A4Y9TJK4"/>
<dbReference type="RefSeq" id="WP_135196285.1">
    <property type="nucleotide sequence ID" value="NZ_SPVI01000003.1"/>
</dbReference>
<dbReference type="EMBL" id="SPVI01000003">
    <property type="protein sequence ID" value="TFW44301.1"/>
    <property type="molecule type" value="Genomic_DNA"/>
</dbReference>
<gene>
    <name evidence="1" type="ORF">E4T65_07350</name>
</gene>
<protein>
    <submittedName>
        <fullName evidence="1">Uncharacterized protein</fullName>
    </submittedName>
</protein>
<dbReference type="Proteomes" id="UP000297322">
    <property type="component" value="Unassembled WGS sequence"/>
</dbReference>
<sequence>MPTEYSLPDVLERLYQNQLVLEAAVMELTLWIERKGTTDTGDNIRGALQTIGENAGHIKQGLAKLKARAHTN</sequence>
<comment type="caution">
    <text evidence="1">The sequence shown here is derived from an EMBL/GenBank/DDBJ whole genome shotgun (WGS) entry which is preliminary data.</text>
</comment>
<accession>A0A4Y9TJK4</accession>
<evidence type="ECO:0000313" key="2">
    <source>
        <dbReference type="Proteomes" id="UP000297322"/>
    </source>
</evidence>
<reference evidence="1 2" key="1">
    <citation type="submission" date="2019-03" db="EMBL/GenBank/DDBJ databases">
        <title>Biocontrol and xenobiotic degradation properties of endophytic Pseudomonas fluorescens strain BRZ63.</title>
        <authorList>
            <person name="Chlebek D.A."/>
            <person name="Pinski A."/>
            <person name="Zur J.P."/>
            <person name="Michalska J."/>
            <person name="Hupert-Kocurek K.T."/>
        </authorList>
    </citation>
    <scope>NUCLEOTIDE SEQUENCE [LARGE SCALE GENOMIC DNA]</scope>
    <source>
        <strain evidence="1 2">BRZ63</strain>
    </source>
</reference>
<name>A0A4Y9TJK4_PSEFL</name>
<organism evidence="1 2">
    <name type="scientific">Pseudomonas fluorescens</name>
    <dbReference type="NCBI Taxonomy" id="294"/>
    <lineage>
        <taxon>Bacteria</taxon>
        <taxon>Pseudomonadati</taxon>
        <taxon>Pseudomonadota</taxon>
        <taxon>Gammaproteobacteria</taxon>
        <taxon>Pseudomonadales</taxon>
        <taxon>Pseudomonadaceae</taxon>
        <taxon>Pseudomonas</taxon>
    </lineage>
</organism>
<proteinExistence type="predicted"/>
<evidence type="ECO:0000313" key="1">
    <source>
        <dbReference type="EMBL" id="TFW44301.1"/>
    </source>
</evidence>